<organism evidence="2 3">
    <name type="scientific">Rhizoctonia solani</name>
    <dbReference type="NCBI Taxonomy" id="456999"/>
    <lineage>
        <taxon>Eukaryota</taxon>
        <taxon>Fungi</taxon>
        <taxon>Dikarya</taxon>
        <taxon>Basidiomycota</taxon>
        <taxon>Agaricomycotina</taxon>
        <taxon>Agaricomycetes</taxon>
        <taxon>Cantharellales</taxon>
        <taxon>Ceratobasidiaceae</taxon>
        <taxon>Rhizoctonia</taxon>
    </lineage>
</organism>
<evidence type="ECO:0000256" key="1">
    <source>
        <dbReference type="SAM" id="MobiDB-lite"/>
    </source>
</evidence>
<sequence>MPWYQNPVCLAETQHPQFSNSVHYLVMQPASPATSSSEDRPVVRGRLSQSTSSGHIYHPKVGERVQHRVDDQVVLCEVLRILVEPKPNTMDVGMYMLLDLATARDIMAPRTEIEHLPVLPRESEASNH</sequence>
<dbReference type="Proteomes" id="UP000663853">
    <property type="component" value="Unassembled WGS sequence"/>
</dbReference>
<feature type="region of interest" description="Disordered" evidence="1">
    <location>
        <begin position="30"/>
        <end position="62"/>
    </location>
</feature>
<evidence type="ECO:0000313" key="2">
    <source>
        <dbReference type="EMBL" id="CAE6429861.1"/>
    </source>
</evidence>
<comment type="caution">
    <text evidence="2">The sequence shown here is derived from an EMBL/GenBank/DDBJ whole genome shotgun (WGS) entry which is preliminary data.</text>
</comment>
<dbReference type="AlphaFoldDB" id="A0A8H2XNI8"/>
<evidence type="ECO:0000313" key="3">
    <source>
        <dbReference type="Proteomes" id="UP000663853"/>
    </source>
</evidence>
<dbReference type="EMBL" id="CAJMXA010000413">
    <property type="protein sequence ID" value="CAE6429861.1"/>
    <property type="molecule type" value="Genomic_DNA"/>
</dbReference>
<protein>
    <submittedName>
        <fullName evidence="2">Uncharacterized protein</fullName>
    </submittedName>
</protein>
<gene>
    <name evidence="2" type="ORF">RDB_LOCUS22397</name>
</gene>
<accession>A0A8H2XNI8</accession>
<name>A0A8H2XNI8_9AGAM</name>
<proteinExistence type="predicted"/>
<reference evidence="2" key="1">
    <citation type="submission" date="2021-01" db="EMBL/GenBank/DDBJ databases">
        <authorList>
            <person name="Kaushik A."/>
        </authorList>
    </citation>
    <scope>NUCLEOTIDE SEQUENCE</scope>
    <source>
        <strain evidence="2">AG6-10EEA</strain>
    </source>
</reference>